<feature type="non-terminal residue" evidence="9">
    <location>
        <position position="259"/>
    </location>
</feature>
<keyword evidence="2" id="KW-1003">Cell membrane</keyword>
<reference evidence="9" key="1">
    <citation type="journal article" date="2014" name="Front. Microbiol.">
        <title>High frequency of phylogenetically diverse reductive dehalogenase-homologous genes in deep subseafloor sedimentary metagenomes.</title>
        <authorList>
            <person name="Kawai M."/>
            <person name="Futagami T."/>
            <person name="Toyoda A."/>
            <person name="Takaki Y."/>
            <person name="Nishi S."/>
            <person name="Hori S."/>
            <person name="Arai W."/>
            <person name="Tsubouchi T."/>
            <person name="Morono Y."/>
            <person name="Uchiyama I."/>
            <person name="Ito T."/>
            <person name="Fujiyama A."/>
            <person name="Inagaki F."/>
            <person name="Takami H."/>
        </authorList>
    </citation>
    <scope>NUCLEOTIDE SEQUENCE</scope>
    <source>
        <strain evidence="9">Expedition CK06-06</strain>
    </source>
</reference>
<evidence type="ECO:0000313" key="9">
    <source>
        <dbReference type="EMBL" id="GAH64152.1"/>
    </source>
</evidence>
<keyword evidence="3 7" id="KW-0812">Transmembrane</keyword>
<feature type="non-terminal residue" evidence="9">
    <location>
        <position position="1"/>
    </location>
</feature>
<dbReference type="EMBL" id="BARU01033150">
    <property type="protein sequence ID" value="GAH64152.1"/>
    <property type="molecule type" value="Genomic_DNA"/>
</dbReference>
<feature type="transmembrane region" description="Helical" evidence="7">
    <location>
        <begin position="68"/>
        <end position="90"/>
    </location>
</feature>
<evidence type="ECO:0000256" key="3">
    <source>
        <dbReference type="ARBA" id="ARBA00022692"/>
    </source>
</evidence>
<feature type="transmembrane region" description="Helical" evidence="7">
    <location>
        <begin position="115"/>
        <end position="138"/>
    </location>
</feature>
<evidence type="ECO:0000256" key="6">
    <source>
        <dbReference type="ARBA" id="ARBA00038076"/>
    </source>
</evidence>
<evidence type="ECO:0000256" key="2">
    <source>
        <dbReference type="ARBA" id="ARBA00022475"/>
    </source>
</evidence>
<evidence type="ECO:0000256" key="7">
    <source>
        <dbReference type="SAM" id="Phobius"/>
    </source>
</evidence>
<dbReference type="AlphaFoldDB" id="X1H417"/>
<comment type="subcellular location">
    <subcellularLocation>
        <location evidence="1">Cell membrane</location>
        <topology evidence="1">Multi-pass membrane protein</topology>
    </subcellularLocation>
</comment>
<protein>
    <recommendedName>
        <fullName evidence="8">ABC3 transporter permease C-terminal domain-containing protein</fullName>
    </recommendedName>
</protein>
<dbReference type="GO" id="GO:0005886">
    <property type="term" value="C:plasma membrane"/>
    <property type="evidence" value="ECO:0007669"/>
    <property type="project" value="UniProtKB-SubCell"/>
</dbReference>
<dbReference type="GO" id="GO:0022857">
    <property type="term" value="F:transmembrane transporter activity"/>
    <property type="evidence" value="ECO:0007669"/>
    <property type="project" value="TreeGrafter"/>
</dbReference>
<organism evidence="9">
    <name type="scientific">marine sediment metagenome</name>
    <dbReference type="NCBI Taxonomy" id="412755"/>
    <lineage>
        <taxon>unclassified sequences</taxon>
        <taxon>metagenomes</taxon>
        <taxon>ecological metagenomes</taxon>
    </lineage>
</organism>
<keyword evidence="5 7" id="KW-0472">Membrane</keyword>
<sequence length="259" mass="28723">TSIEQLNAKIPEWLSQYIVPQMEQMLGISMEEFIQGGNSYGFYLQDLKDIHLNPDIQHGLEPSSDRRYIIIFSLVAVLILVIACINYMNLATARSAKRSREVGLRKVVGSLKGQIIWQFLFESIVVTLVSLVFAILIVELCLPYFNNLINSQLSLAYITHWYVIPGLIGLGLFISVIAGSYPAFFLASFRPVAVLSGPFKSGSGGKILRSILVIVQMTVSVIIILATMIVYKQVNYMLNKDLGFNKGNLMVISRAGALG</sequence>
<dbReference type="Pfam" id="PF02687">
    <property type="entry name" value="FtsX"/>
    <property type="match status" value="1"/>
</dbReference>
<comment type="caution">
    <text evidence="9">The sequence shown here is derived from an EMBL/GenBank/DDBJ whole genome shotgun (WGS) entry which is preliminary data.</text>
</comment>
<dbReference type="PANTHER" id="PTHR30572">
    <property type="entry name" value="MEMBRANE COMPONENT OF TRANSPORTER-RELATED"/>
    <property type="match status" value="1"/>
</dbReference>
<keyword evidence="4 7" id="KW-1133">Transmembrane helix</keyword>
<evidence type="ECO:0000259" key="8">
    <source>
        <dbReference type="Pfam" id="PF02687"/>
    </source>
</evidence>
<feature type="domain" description="ABC3 transporter permease C-terminal" evidence="8">
    <location>
        <begin position="74"/>
        <end position="188"/>
    </location>
</feature>
<name>X1H417_9ZZZZ</name>
<dbReference type="InterPro" id="IPR050250">
    <property type="entry name" value="Macrolide_Exporter_MacB"/>
</dbReference>
<evidence type="ECO:0000256" key="4">
    <source>
        <dbReference type="ARBA" id="ARBA00022989"/>
    </source>
</evidence>
<comment type="similarity">
    <text evidence="6">Belongs to the ABC-4 integral membrane protein family.</text>
</comment>
<proteinExistence type="inferred from homology"/>
<gene>
    <name evidence="9" type="ORF">S03H2_52194</name>
</gene>
<feature type="transmembrane region" description="Helical" evidence="7">
    <location>
        <begin position="158"/>
        <end position="186"/>
    </location>
</feature>
<dbReference type="InterPro" id="IPR003838">
    <property type="entry name" value="ABC3_permease_C"/>
</dbReference>
<evidence type="ECO:0000256" key="1">
    <source>
        <dbReference type="ARBA" id="ARBA00004651"/>
    </source>
</evidence>
<evidence type="ECO:0000256" key="5">
    <source>
        <dbReference type="ARBA" id="ARBA00023136"/>
    </source>
</evidence>
<accession>X1H417</accession>
<dbReference type="PANTHER" id="PTHR30572:SF4">
    <property type="entry name" value="ABC TRANSPORTER PERMEASE YTRF"/>
    <property type="match status" value="1"/>
</dbReference>
<feature type="transmembrane region" description="Helical" evidence="7">
    <location>
        <begin position="207"/>
        <end position="231"/>
    </location>
</feature>